<keyword evidence="2" id="KW-0282">Flagellum</keyword>
<dbReference type="InterPro" id="IPR033253">
    <property type="entry name" value="CFAP45"/>
</dbReference>
<evidence type="ECO:0000259" key="8">
    <source>
        <dbReference type="Pfam" id="PF13868"/>
    </source>
</evidence>
<evidence type="ECO:0000256" key="1">
    <source>
        <dbReference type="ARBA" id="ARBA00004230"/>
    </source>
</evidence>
<comment type="subcellular location">
    <subcellularLocation>
        <location evidence="1">Cell projection</location>
        <location evidence="1">Cilium</location>
        <location evidence="1">Flagellum</location>
    </subcellularLocation>
</comment>
<dbReference type="AlphaFoldDB" id="A0A6A5AS71"/>
<dbReference type="Proteomes" id="UP000469452">
    <property type="component" value="Unassembled WGS sequence"/>
</dbReference>
<dbReference type="PANTHER" id="PTHR15504:SF0">
    <property type="entry name" value="CILIA- AND FLAGELLA-ASSOCIATED PROTEIN 45"/>
    <property type="match status" value="1"/>
</dbReference>
<keyword evidence="4" id="KW-0969">Cilium</keyword>
<dbReference type="GO" id="GO:0031514">
    <property type="term" value="C:motile cilium"/>
    <property type="evidence" value="ECO:0007669"/>
    <property type="project" value="UniProtKB-SubCell"/>
</dbReference>
<sequence>MERAAEAAKRAPKSEIETLFDQENDAIRKRAAVLKDQAHDSVKLMKTLGARAAAFTIRDEQIKRKKKIEEDHDKHNDQINLMMELDRLEGLKRQEDIADEKKLKRMHDRKVLEEQIHERR</sequence>
<comment type="caution">
    <text evidence="9">The sequence shown here is derived from an EMBL/GenBank/DDBJ whole genome shotgun (WGS) entry which is preliminary data.</text>
</comment>
<evidence type="ECO:0000256" key="6">
    <source>
        <dbReference type="ARBA" id="ARBA00034116"/>
    </source>
</evidence>
<comment type="similarity">
    <text evidence="6">Belongs to the CFAP45 family.</text>
</comment>
<dbReference type="Pfam" id="PF13868">
    <property type="entry name" value="TPH"/>
    <property type="match status" value="1"/>
</dbReference>
<proteinExistence type="inferred from homology"/>
<dbReference type="EMBL" id="VJMI01007637">
    <property type="protein sequence ID" value="KAF0763336.1"/>
    <property type="molecule type" value="Genomic_DNA"/>
</dbReference>
<evidence type="ECO:0000256" key="7">
    <source>
        <dbReference type="ARBA" id="ARBA00034142"/>
    </source>
</evidence>
<evidence type="ECO:0000256" key="3">
    <source>
        <dbReference type="ARBA" id="ARBA00023054"/>
    </source>
</evidence>
<organism evidence="9 10">
    <name type="scientific">Aphanomyces astaci</name>
    <name type="common">Crayfish plague agent</name>
    <dbReference type="NCBI Taxonomy" id="112090"/>
    <lineage>
        <taxon>Eukaryota</taxon>
        <taxon>Sar</taxon>
        <taxon>Stramenopiles</taxon>
        <taxon>Oomycota</taxon>
        <taxon>Saprolegniomycetes</taxon>
        <taxon>Saprolegniales</taxon>
        <taxon>Verrucalvaceae</taxon>
        <taxon>Aphanomyces</taxon>
    </lineage>
</organism>
<feature type="non-terminal residue" evidence="9">
    <location>
        <position position="120"/>
    </location>
</feature>
<dbReference type="VEuPathDB" id="FungiDB:H257_13920"/>
<keyword evidence="5" id="KW-0966">Cell projection</keyword>
<evidence type="ECO:0000256" key="4">
    <source>
        <dbReference type="ARBA" id="ARBA00023069"/>
    </source>
</evidence>
<dbReference type="PANTHER" id="PTHR15504">
    <property type="entry name" value="NASOPHARYNGEAL EPITHELIUM SPECIFIC PROTEIN 1"/>
    <property type="match status" value="1"/>
</dbReference>
<evidence type="ECO:0000256" key="5">
    <source>
        <dbReference type="ARBA" id="ARBA00023273"/>
    </source>
</evidence>
<evidence type="ECO:0000256" key="2">
    <source>
        <dbReference type="ARBA" id="ARBA00022846"/>
    </source>
</evidence>
<reference evidence="9 10" key="1">
    <citation type="submission" date="2019-06" db="EMBL/GenBank/DDBJ databases">
        <title>Genomics analysis of Aphanomyces spp. identifies a new class of oomycete effector associated with host adaptation.</title>
        <authorList>
            <person name="Gaulin E."/>
        </authorList>
    </citation>
    <scope>NUCLEOTIDE SEQUENCE [LARGE SCALE GENOMIC DNA]</scope>
    <source>
        <strain evidence="9 10">E</strain>
    </source>
</reference>
<keyword evidence="3" id="KW-0175">Coiled coil</keyword>
<name>A0A6A5AS71_APHAT</name>
<protein>
    <recommendedName>
        <fullName evidence="7">Cilia- and flagella-associated protein 45</fullName>
    </recommendedName>
</protein>
<feature type="domain" description="Trichohyalin-plectin-homology" evidence="8">
    <location>
        <begin position="37"/>
        <end position="120"/>
    </location>
</feature>
<evidence type="ECO:0000313" key="9">
    <source>
        <dbReference type="EMBL" id="KAF0763336.1"/>
    </source>
</evidence>
<gene>
    <name evidence="9" type="ORF">AaE_003205</name>
</gene>
<evidence type="ECO:0000313" key="10">
    <source>
        <dbReference type="Proteomes" id="UP000469452"/>
    </source>
</evidence>
<accession>A0A6A5AS71</accession>
<dbReference type="InterPro" id="IPR043597">
    <property type="entry name" value="TPH_dom"/>
</dbReference>